<feature type="transmembrane region" description="Helical" evidence="4">
    <location>
        <begin position="61"/>
        <end position="81"/>
    </location>
</feature>
<feature type="transmembrane region" description="Helical" evidence="4">
    <location>
        <begin position="314"/>
        <end position="332"/>
    </location>
</feature>
<gene>
    <name evidence="6" type="ORF">SAMN06297251_101176</name>
</gene>
<dbReference type="PROSITE" id="PS50850">
    <property type="entry name" value="MFS"/>
    <property type="match status" value="1"/>
</dbReference>
<feature type="transmembrane region" description="Helical" evidence="4">
    <location>
        <begin position="20"/>
        <end position="41"/>
    </location>
</feature>
<feature type="transmembrane region" description="Helical" evidence="4">
    <location>
        <begin position="262"/>
        <end position="282"/>
    </location>
</feature>
<feature type="transmembrane region" description="Helical" evidence="4">
    <location>
        <begin position="90"/>
        <end position="108"/>
    </location>
</feature>
<accession>A0A1W1YCS3</accession>
<evidence type="ECO:0000256" key="2">
    <source>
        <dbReference type="ARBA" id="ARBA00022989"/>
    </source>
</evidence>
<dbReference type="Pfam" id="PF07690">
    <property type="entry name" value="MFS_1"/>
    <property type="match status" value="1"/>
</dbReference>
<feature type="domain" description="Major facilitator superfamily (MFS) profile" evidence="5">
    <location>
        <begin position="22"/>
        <end position="403"/>
    </location>
</feature>
<evidence type="ECO:0000256" key="1">
    <source>
        <dbReference type="ARBA" id="ARBA00022692"/>
    </source>
</evidence>
<dbReference type="Proteomes" id="UP000192656">
    <property type="component" value="Unassembled WGS sequence"/>
</dbReference>
<feature type="transmembrane region" description="Helical" evidence="4">
    <location>
        <begin position="289"/>
        <end position="308"/>
    </location>
</feature>
<organism evidence="6 7">
    <name type="scientific">Fulvimarina manganoxydans</name>
    <dbReference type="NCBI Taxonomy" id="937218"/>
    <lineage>
        <taxon>Bacteria</taxon>
        <taxon>Pseudomonadati</taxon>
        <taxon>Pseudomonadota</taxon>
        <taxon>Alphaproteobacteria</taxon>
        <taxon>Hyphomicrobiales</taxon>
        <taxon>Aurantimonadaceae</taxon>
        <taxon>Fulvimarina</taxon>
    </lineage>
</organism>
<dbReference type="AlphaFoldDB" id="A0A1W1YCS3"/>
<dbReference type="PANTHER" id="PTHR42910:SF1">
    <property type="entry name" value="MAJOR FACILITATOR SUPERFAMILY (MFS) PROFILE DOMAIN-CONTAINING PROTEIN"/>
    <property type="match status" value="1"/>
</dbReference>
<evidence type="ECO:0000256" key="4">
    <source>
        <dbReference type="SAM" id="Phobius"/>
    </source>
</evidence>
<evidence type="ECO:0000259" key="5">
    <source>
        <dbReference type="PROSITE" id="PS50850"/>
    </source>
</evidence>
<dbReference type="PANTHER" id="PTHR42910">
    <property type="entry name" value="TRANSPORTER SCO4007-RELATED"/>
    <property type="match status" value="1"/>
</dbReference>
<proteinExistence type="predicted"/>
<evidence type="ECO:0000313" key="6">
    <source>
        <dbReference type="EMBL" id="SMC33957.1"/>
    </source>
</evidence>
<keyword evidence="2 4" id="KW-1133">Transmembrane helix</keyword>
<dbReference type="InterPro" id="IPR020846">
    <property type="entry name" value="MFS_dom"/>
</dbReference>
<dbReference type="InterPro" id="IPR011701">
    <property type="entry name" value="MFS"/>
</dbReference>
<dbReference type="EMBL" id="FWXR01000001">
    <property type="protein sequence ID" value="SMC33957.1"/>
    <property type="molecule type" value="Genomic_DNA"/>
</dbReference>
<keyword evidence="7" id="KW-1185">Reference proteome</keyword>
<sequence length="403" mass="41670">MTASTETGSGAETDAQSQRIGLALTTLFAVACGALAANLYYAQPLVALIGADTGLSVSAESVIVTVAQIGYAIGLVFLVPLGDILENRKLILATMGLNVVSLVGLALAPGLASLFAMMLVVGITSCAAQMIVPLAANLAPAAERGAVVGNVMTGLLGGILLARPVASFLADYISWRGVFAASAALVGLVLLVGLLRLPARTPTVGKGYGELIGSLGKLFAKQPVLRRRGLYHASMFGAFSLFWTAAPIILFREPFNFSSTQVALFTLAGVFGVFAAPIAGRLADRGHTVIGTTIAISLAVLAFVLAWFGETVFWPLLLAGVVIDLGVQANLVFGQREIYELDASIRNRLNSVYMTTFFLGGAVGSALASPLLETFGWTAVCLVGAGAPALSLLYFVLVDAKGS</sequence>
<dbReference type="InterPro" id="IPR036259">
    <property type="entry name" value="MFS_trans_sf"/>
</dbReference>
<feature type="transmembrane region" description="Helical" evidence="4">
    <location>
        <begin position="178"/>
        <end position="197"/>
    </location>
</feature>
<dbReference type="STRING" id="937218.SAMN06297251_101176"/>
<name>A0A1W1YCS3_9HYPH</name>
<feature type="transmembrane region" description="Helical" evidence="4">
    <location>
        <begin position="114"/>
        <end position="135"/>
    </location>
</feature>
<dbReference type="Gene3D" id="1.20.1250.20">
    <property type="entry name" value="MFS general substrate transporter like domains"/>
    <property type="match status" value="1"/>
</dbReference>
<dbReference type="SUPFAM" id="SSF103473">
    <property type="entry name" value="MFS general substrate transporter"/>
    <property type="match status" value="1"/>
</dbReference>
<dbReference type="CDD" id="cd17324">
    <property type="entry name" value="MFS_NepI_like"/>
    <property type="match status" value="1"/>
</dbReference>
<reference evidence="6 7" key="1">
    <citation type="submission" date="2017-04" db="EMBL/GenBank/DDBJ databases">
        <authorList>
            <person name="Afonso C.L."/>
            <person name="Miller P.J."/>
            <person name="Scott M.A."/>
            <person name="Spackman E."/>
            <person name="Goraichik I."/>
            <person name="Dimitrov K.M."/>
            <person name="Suarez D.L."/>
            <person name="Swayne D.E."/>
        </authorList>
    </citation>
    <scope>NUCLEOTIDE SEQUENCE [LARGE SCALE GENOMIC DNA]</scope>
    <source>
        <strain evidence="6 7">CGMCC 1.10972</strain>
    </source>
</reference>
<dbReference type="GO" id="GO:0022857">
    <property type="term" value="F:transmembrane transporter activity"/>
    <property type="evidence" value="ECO:0007669"/>
    <property type="project" value="InterPro"/>
</dbReference>
<feature type="transmembrane region" description="Helical" evidence="4">
    <location>
        <begin position="352"/>
        <end position="369"/>
    </location>
</feature>
<dbReference type="RefSeq" id="WP_084408406.1">
    <property type="nucleotide sequence ID" value="NZ_FWXR01000001.1"/>
</dbReference>
<feature type="transmembrane region" description="Helical" evidence="4">
    <location>
        <begin position="147"/>
        <end position="166"/>
    </location>
</feature>
<evidence type="ECO:0000313" key="7">
    <source>
        <dbReference type="Proteomes" id="UP000192656"/>
    </source>
</evidence>
<feature type="transmembrane region" description="Helical" evidence="4">
    <location>
        <begin position="230"/>
        <end position="250"/>
    </location>
</feature>
<keyword evidence="3 4" id="KW-0472">Membrane</keyword>
<feature type="transmembrane region" description="Helical" evidence="4">
    <location>
        <begin position="375"/>
        <end position="397"/>
    </location>
</feature>
<evidence type="ECO:0000256" key="3">
    <source>
        <dbReference type="ARBA" id="ARBA00023136"/>
    </source>
</evidence>
<protein>
    <submittedName>
        <fullName evidence="6">Predicted arabinose efflux permease, MFS family</fullName>
    </submittedName>
</protein>
<dbReference type="OrthoDB" id="9815356at2"/>
<keyword evidence="1 4" id="KW-0812">Transmembrane</keyword>